<dbReference type="AlphaFoldDB" id="A0A177CKP3"/>
<feature type="region of interest" description="Disordered" evidence="1">
    <location>
        <begin position="1"/>
        <end position="24"/>
    </location>
</feature>
<dbReference type="OrthoDB" id="10587027at2759"/>
<gene>
    <name evidence="3" type="ORF">CC84DRAFT_655706</name>
</gene>
<evidence type="ECO:0000313" key="4">
    <source>
        <dbReference type="Proteomes" id="UP000077069"/>
    </source>
</evidence>
<feature type="compositionally biased region" description="Low complexity" evidence="1">
    <location>
        <begin position="59"/>
        <end position="76"/>
    </location>
</feature>
<protein>
    <submittedName>
        <fullName evidence="3">Uncharacterized protein</fullName>
    </submittedName>
</protein>
<accession>A0A177CKP3</accession>
<feature type="compositionally biased region" description="Polar residues" evidence="1">
    <location>
        <begin position="36"/>
        <end position="52"/>
    </location>
</feature>
<name>A0A177CKP3_9PLEO</name>
<feature type="region of interest" description="Disordered" evidence="1">
    <location>
        <begin position="36"/>
        <end position="141"/>
    </location>
</feature>
<evidence type="ECO:0000256" key="2">
    <source>
        <dbReference type="SAM" id="Phobius"/>
    </source>
</evidence>
<feature type="compositionally biased region" description="Pro residues" evidence="1">
    <location>
        <begin position="121"/>
        <end position="132"/>
    </location>
</feature>
<feature type="transmembrane region" description="Helical" evidence="2">
    <location>
        <begin position="177"/>
        <end position="203"/>
    </location>
</feature>
<keyword evidence="2" id="KW-0472">Membrane</keyword>
<proteinExistence type="predicted"/>
<keyword evidence="2" id="KW-0812">Transmembrane</keyword>
<sequence length="206" mass="21889">MTRKRSASRRSSGSSSNSSSHLARAALEAIQRVYTSRSVQISPSASPTSTTRESFEPAPSDTLSSMHSSSSTITPPAGYPTAHHQTAPAPTERTPLLSTFSPVVSPLGPSKSFSPGHTHPPEPFPDLEPGPGSPSDSSYEGLDVFGTHQPRRRWDLGASGGGGGQLRQNKRCEAWDACLLIYFFAVFVLVTVGGGAVLFWVLLHQS</sequence>
<dbReference type="GeneID" id="28770513"/>
<dbReference type="InParanoid" id="A0A177CKP3"/>
<keyword evidence="2" id="KW-1133">Transmembrane helix</keyword>
<keyword evidence="4" id="KW-1185">Reference proteome</keyword>
<dbReference type="EMBL" id="KV441551">
    <property type="protein sequence ID" value="OAG07367.1"/>
    <property type="molecule type" value="Genomic_DNA"/>
</dbReference>
<dbReference type="Proteomes" id="UP000077069">
    <property type="component" value="Unassembled WGS sequence"/>
</dbReference>
<evidence type="ECO:0000256" key="1">
    <source>
        <dbReference type="SAM" id="MobiDB-lite"/>
    </source>
</evidence>
<organism evidence="3 4">
    <name type="scientific">Paraphaeosphaeria sporulosa</name>
    <dbReference type="NCBI Taxonomy" id="1460663"/>
    <lineage>
        <taxon>Eukaryota</taxon>
        <taxon>Fungi</taxon>
        <taxon>Dikarya</taxon>
        <taxon>Ascomycota</taxon>
        <taxon>Pezizomycotina</taxon>
        <taxon>Dothideomycetes</taxon>
        <taxon>Pleosporomycetidae</taxon>
        <taxon>Pleosporales</taxon>
        <taxon>Massarineae</taxon>
        <taxon>Didymosphaeriaceae</taxon>
        <taxon>Paraphaeosphaeria</taxon>
    </lineage>
</organism>
<reference evidence="3 4" key="1">
    <citation type="submission" date="2016-05" db="EMBL/GenBank/DDBJ databases">
        <title>Comparative analysis of secretome profiles of manganese(II)-oxidizing ascomycete fungi.</title>
        <authorList>
            <consortium name="DOE Joint Genome Institute"/>
            <person name="Zeiner C.A."/>
            <person name="Purvine S.O."/>
            <person name="Zink E.M."/>
            <person name="Wu S."/>
            <person name="Pasa-Tolic L."/>
            <person name="Chaput D.L."/>
            <person name="Haridas S."/>
            <person name="Grigoriev I.V."/>
            <person name="Santelli C.M."/>
            <person name="Hansel C.M."/>
        </authorList>
    </citation>
    <scope>NUCLEOTIDE SEQUENCE [LARGE SCALE GENOMIC DNA]</scope>
    <source>
        <strain evidence="3 4">AP3s5-JAC2a</strain>
    </source>
</reference>
<evidence type="ECO:0000313" key="3">
    <source>
        <dbReference type="EMBL" id="OAG07367.1"/>
    </source>
</evidence>
<dbReference type="RefSeq" id="XP_018037732.1">
    <property type="nucleotide sequence ID" value="XM_018187027.1"/>
</dbReference>
<feature type="compositionally biased region" description="Low complexity" evidence="1">
    <location>
        <begin position="9"/>
        <end position="24"/>
    </location>
</feature>